<dbReference type="Pfam" id="PF01614">
    <property type="entry name" value="IclR_C"/>
    <property type="match status" value="1"/>
</dbReference>
<accession>A0ABS4W9Y0</accession>
<dbReference type="InterPro" id="IPR014757">
    <property type="entry name" value="Tscrpt_reg_IclR_C"/>
</dbReference>
<organism evidence="2 3">
    <name type="scientific">Paeniglutamicibacter psychrophenolicus</name>
    <dbReference type="NCBI Taxonomy" id="257454"/>
    <lineage>
        <taxon>Bacteria</taxon>
        <taxon>Bacillati</taxon>
        <taxon>Actinomycetota</taxon>
        <taxon>Actinomycetes</taxon>
        <taxon>Micrococcales</taxon>
        <taxon>Micrococcaceae</taxon>
        <taxon>Paeniglutamicibacter</taxon>
    </lineage>
</organism>
<sequence>MCRRPPTRHYCAGPIAVELAERYRDAHPGTGILASHLRLLAEATGELAAFMVVRGTEAVCVEAVESRHTLRASYSVGAAVPLLRGATATALLSRMPPAARGSILEHYNVPAAQRADIESACAQAQADGYAVSTGELDPGIWGVSVPVPDGRGQLAGTLTLMAPSERSGHREEELIELVRGTADALSEGMQ</sequence>
<dbReference type="InterPro" id="IPR050707">
    <property type="entry name" value="HTH_MetabolicPath_Reg"/>
</dbReference>
<dbReference type="PANTHER" id="PTHR30136">
    <property type="entry name" value="HELIX-TURN-HELIX TRANSCRIPTIONAL REGULATOR, ICLR FAMILY"/>
    <property type="match status" value="1"/>
</dbReference>
<dbReference type="SUPFAM" id="SSF55781">
    <property type="entry name" value="GAF domain-like"/>
    <property type="match status" value="1"/>
</dbReference>
<keyword evidence="2" id="KW-0238">DNA-binding</keyword>
<dbReference type="RefSeq" id="WP_245347990.1">
    <property type="nucleotide sequence ID" value="NZ_BAAAMI010000019.1"/>
</dbReference>
<gene>
    <name evidence="2" type="ORF">JOF46_000748</name>
</gene>
<dbReference type="InterPro" id="IPR029016">
    <property type="entry name" value="GAF-like_dom_sf"/>
</dbReference>
<dbReference type="Proteomes" id="UP000766570">
    <property type="component" value="Unassembled WGS sequence"/>
</dbReference>
<proteinExistence type="predicted"/>
<evidence type="ECO:0000259" key="1">
    <source>
        <dbReference type="PROSITE" id="PS51078"/>
    </source>
</evidence>
<dbReference type="PANTHER" id="PTHR30136:SF24">
    <property type="entry name" value="HTH-TYPE TRANSCRIPTIONAL REPRESSOR ALLR"/>
    <property type="match status" value="1"/>
</dbReference>
<keyword evidence="3" id="KW-1185">Reference proteome</keyword>
<dbReference type="PROSITE" id="PS51078">
    <property type="entry name" value="ICLR_ED"/>
    <property type="match status" value="1"/>
</dbReference>
<name>A0ABS4W9Y0_9MICC</name>
<dbReference type="Gene3D" id="3.30.450.40">
    <property type="match status" value="1"/>
</dbReference>
<reference evidence="2 3" key="1">
    <citation type="submission" date="2021-03" db="EMBL/GenBank/DDBJ databases">
        <title>Sequencing the genomes of 1000 actinobacteria strains.</title>
        <authorList>
            <person name="Klenk H.-P."/>
        </authorList>
    </citation>
    <scope>NUCLEOTIDE SEQUENCE [LARGE SCALE GENOMIC DNA]</scope>
    <source>
        <strain evidence="2 3">DSM 15454</strain>
    </source>
</reference>
<feature type="domain" description="IclR-ED" evidence="1">
    <location>
        <begin position="15"/>
        <end position="190"/>
    </location>
</feature>
<dbReference type="EMBL" id="JAGIOE010000001">
    <property type="protein sequence ID" value="MBP2372836.1"/>
    <property type="molecule type" value="Genomic_DNA"/>
</dbReference>
<comment type="caution">
    <text evidence="2">The sequence shown here is derived from an EMBL/GenBank/DDBJ whole genome shotgun (WGS) entry which is preliminary data.</text>
</comment>
<dbReference type="GO" id="GO:0003677">
    <property type="term" value="F:DNA binding"/>
    <property type="evidence" value="ECO:0007669"/>
    <property type="project" value="UniProtKB-KW"/>
</dbReference>
<evidence type="ECO:0000313" key="2">
    <source>
        <dbReference type="EMBL" id="MBP2372836.1"/>
    </source>
</evidence>
<protein>
    <submittedName>
        <fullName evidence="2">DNA-binding IclR family transcriptional regulator</fullName>
    </submittedName>
</protein>
<evidence type="ECO:0000313" key="3">
    <source>
        <dbReference type="Proteomes" id="UP000766570"/>
    </source>
</evidence>